<comment type="caution">
    <text evidence="9">The sequence shown here is derived from an EMBL/GenBank/DDBJ whole genome shotgun (WGS) entry which is preliminary data.</text>
</comment>
<dbReference type="InterPro" id="IPR036196">
    <property type="entry name" value="Ptyr_pPase_sf"/>
</dbReference>
<dbReference type="PRINTS" id="PR00719">
    <property type="entry name" value="LMWPTPASE"/>
</dbReference>
<evidence type="ECO:0000256" key="1">
    <source>
        <dbReference type="ARBA" id="ARBA00011063"/>
    </source>
</evidence>
<dbReference type="Pfam" id="PF01451">
    <property type="entry name" value="LMWPc"/>
    <property type="match status" value="1"/>
</dbReference>
<dbReference type="PANTHER" id="PTHR11717:SF31">
    <property type="entry name" value="LOW MOLECULAR WEIGHT PROTEIN-TYROSINE-PHOSPHATASE ETP-RELATED"/>
    <property type="match status" value="1"/>
</dbReference>
<keyword evidence="7" id="KW-0547">Nucleotide-binding</keyword>
<organism evidence="9 10">
    <name type="scientific">Massilia aurea</name>
    <dbReference type="NCBI Taxonomy" id="373040"/>
    <lineage>
        <taxon>Bacteria</taxon>
        <taxon>Pseudomonadati</taxon>
        <taxon>Pseudomonadota</taxon>
        <taxon>Betaproteobacteria</taxon>
        <taxon>Burkholderiales</taxon>
        <taxon>Oxalobacteraceae</taxon>
        <taxon>Telluria group</taxon>
        <taxon>Massilia</taxon>
    </lineage>
</organism>
<gene>
    <name evidence="9" type="ORF">HD842_002435</name>
</gene>
<dbReference type="GO" id="GO:0016874">
    <property type="term" value="F:ligase activity"/>
    <property type="evidence" value="ECO:0007669"/>
    <property type="project" value="UniProtKB-KW"/>
</dbReference>
<dbReference type="SMART" id="SM00226">
    <property type="entry name" value="LMWPc"/>
    <property type="match status" value="1"/>
</dbReference>
<keyword evidence="3" id="KW-0378">Hydrolase</keyword>
<dbReference type="AlphaFoldDB" id="A0A7X0CEQ7"/>
<keyword evidence="9" id="KW-0436">Ligase</keyword>
<dbReference type="PANTHER" id="PTHR11717">
    <property type="entry name" value="LOW MOLECULAR WEIGHT PROTEIN TYROSINE PHOSPHATASE"/>
    <property type="match status" value="1"/>
</dbReference>
<evidence type="ECO:0000313" key="9">
    <source>
        <dbReference type="EMBL" id="MBB6134293.1"/>
    </source>
</evidence>
<dbReference type="SUPFAM" id="SSF52788">
    <property type="entry name" value="Phosphotyrosine protein phosphatases I"/>
    <property type="match status" value="1"/>
</dbReference>
<evidence type="ECO:0000256" key="3">
    <source>
        <dbReference type="ARBA" id="ARBA00022801"/>
    </source>
</evidence>
<evidence type="ECO:0000256" key="2">
    <source>
        <dbReference type="ARBA" id="ARBA00013064"/>
    </source>
</evidence>
<dbReference type="InterPro" id="IPR023485">
    <property type="entry name" value="Ptyr_pPase"/>
</dbReference>
<dbReference type="Gene3D" id="3.30.470.20">
    <property type="entry name" value="ATP-grasp fold, B domain"/>
    <property type="match status" value="1"/>
</dbReference>
<evidence type="ECO:0000256" key="5">
    <source>
        <dbReference type="ARBA" id="ARBA00051722"/>
    </source>
</evidence>
<name>A0A7X0CEQ7_9BURK</name>
<accession>A0A7X0CEQ7</accession>
<dbReference type="Proteomes" id="UP000540787">
    <property type="component" value="Unassembled WGS sequence"/>
</dbReference>
<comment type="catalytic activity">
    <reaction evidence="5">
        <text>O-phospho-L-tyrosyl-[protein] + H2O = L-tyrosyl-[protein] + phosphate</text>
        <dbReference type="Rhea" id="RHEA:10684"/>
        <dbReference type="Rhea" id="RHEA-COMP:10136"/>
        <dbReference type="Rhea" id="RHEA-COMP:20101"/>
        <dbReference type="ChEBI" id="CHEBI:15377"/>
        <dbReference type="ChEBI" id="CHEBI:43474"/>
        <dbReference type="ChEBI" id="CHEBI:46858"/>
        <dbReference type="ChEBI" id="CHEBI:61978"/>
        <dbReference type="EC" id="3.1.3.48"/>
    </reaction>
</comment>
<keyword evidence="7" id="KW-0067">ATP-binding</keyword>
<dbReference type="InterPro" id="IPR011761">
    <property type="entry name" value="ATP-grasp"/>
</dbReference>
<evidence type="ECO:0000256" key="4">
    <source>
        <dbReference type="ARBA" id="ARBA00022912"/>
    </source>
</evidence>
<protein>
    <recommendedName>
        <fullName evidence="2">protein-tyrosine-phosphatase</fullName>
        <ecNumber evidence="2">3.1.3.48</ecNumber>
    </recommendedName>
</protein>
<feature type="active site" evidence="6">
    <location>
        <position position="435"/>
    </location>
</feature>
<dbReference type="InterPro" id="IPR017867">
    <property type="entry name" value="Tyr_phospatase_low_mol_wt"/>
</dbReference>
<dbReference type="RefSeq" id="WP_183554717.1">
    <property type="nucleotide sequence ID" value="NZ_JACHBX010000002.1"/>
</dbReference>
<evidence type="ECO:0000256" key="6">
    <source>
        <dbReference type="PIRSR" id="PIRSR617867-1"/>
    </source>
</evidence>
<dbReference type="EC" id="3.1.3.48" evidence="2"/>
<dbReference type="PROSITE" id="PS50975">
    <property type="entry name" value="ATP_GRASP"/>
    <property type="match status" value="1"/>
</dbReference>
<dbReference type="InterPro" id="IPR050438">
    <property type="entry name" value="LMW_PTPase"/>
</dbReference>
<dbReference type="GO" id="GO:0046872">
    <property type="term" value="F:metal ion binding"/>
    <property type="evidence" value="ECO:0007669"/>
    <property type="project" value="InterPro"/>
</dbReference>
<feature type="active site" description="Nucleophile" evidence="6">
    <location>
        <position position="429"/>
    </location>
</feature>
<dbReference type="GO" id="GO:0004725">
    <property type="term" value="F:protein tyrosine phosphatase activity"/>
    <property type="evidence" value="ECO:0007669"/>
    <property type="project" value="UniProtKB-EC"/>
</dbReference>
<keyword evidence="10" id="KW-1185">Reference proteome</keyword>
<feature type="domain" description="ATP-grasp" evidence="8">
    <location>
        <begin position="125"/>
        <end position="312"/>
    </location>
</feature>
<evidence type="ECO:0000313" key="10">
    <source>
        <dbReference type="Proteomes" id="UP000540787"/>
    </source>
</evidence>
<comment type="similarity">
    <text evidence="1">Belongs to the low molecular weight phosphotyrosine protein phosphatase family.</text>
</comment>
<evidence type="ECO:0000256" key="7">
    <source>
        <dbReference type="PROSITE-ProRule" id="PRU00409"/>
    </source>
</evidence>
<dbReference type="Gene3D" id="3.40.50.2300">
    <property type="match status" value="1"/>
</dbReference>
<sequence>MSQVTTREKVLVIGDDTRSFLATVRSLGRQGIEVHVAPFDFRAPALASRYIHATHFLPYYLDGGQAWRDAMEALLREHQFALVIPCDERGLLPLCLHRDMLSTLTALAIPSPEALDIYFDKVRTRALAQACDVPVAGGRLLAPGDSVDSIVADVGLPVVVKEPMSYALPELYVRTSTRIVADRAALAAWLARHDHASGPILLEQMFPGYGAGVSVLCHEGEVLQAFEHHRAHELNGSGYYRKSAPLDPGRVAAVERMVRASRYTGLAMFEFKIDPASGGWILIEVNARPWGSLPLPVSIGVDFPYRLFQLLARGQKTAPVDYPAGRYCRNLVPDMWQARSAAAGLARQPARLAAHCVGWAWNFHRVLLGRERNDTLVLDDPRPGLQELRELFTARFGAAREHAGNGLQQRLAELVAKANGRRIEVLFVCQGNINRSSYAELKSSQLFSPNLHFSSAGMLPRNQRGSPAVAIGAAARHGVNMAGHRSRHASAELLENADLVIAFDRINLDAIAARYPTLRQRIYLLGEAAPTQGADAQIRDPEGRDETTFLSTYQRIDACLAVLAQAAPAPLLQKSSPC</sequence>
<dbReference type="GO" id="GO:0005524">
    <property type="term" value="F:ATP binding"/>
    <property type="evidence" value="ECO:0007669"/>
    <property type="project" value="UniProtKB-UniRule"/>
</dbReference>
<reference evidence="9 10" key="1">
    <citation type="submission" date="2020-08" db="EMBL/GenBank/DDBJ databases">
        <title>The Agave Microbiome: Exploring the role of microbial communities in plant adaptations to desert environments.</title>
        <authorList>
            <person name="Partida-Martinez L.P."/>
        </authorList>
    </citation>
    <scope>NUCLEOTIDE SEQUENCE [LARGE SCALE GENOMIC DNA]</scope>
    <source>
        <strain evidence="9 10">AT3.2</strain>
    </source>
</reference>
<proteinExistence type="inferred from homology"/>
<dbReference type="SUPFAM" id="SSF56059">
    <property type="entry name" value="Glutathione synthetase ATP-binding domain-like"/>
    <property type="match status" value="1"/>
</dbReference>
<evidence type="ECO:0000259" key="8">
    <source>
        <dbReference type="PROSITE" id="PS50975"/>
    </source>
</evidence>
<feature type="active site" description="Proton donor" evidence="6">
    <location>
        <position position="540"/>
    </location>
</feature>
<dbReference type="EMBL" id="JACHBX010000002">
    <property type="protein sequence ID" value="MBB6134293.1"/>
    <property type="molecule type" value="Genomic_DNA"/>
</dbReference>
<keyword evidence="4" id="KW-0904">Protein phosphatase</keyword>